<evidence type="ECO:0000256" key="1">
    <source>
        <dbReference type="SAM" id="MobiDB-lite"/>
    </source>
</evidence>
<feature type="compositionally biased region" description="Polar residues" evidence="1">
    <location>
        <begin position="15"/>
        <end position="37"/>
    </location>
</feature>
<proteinExistence type="predicted"/>
<organism evidence="2 3">
    <name type="scientific">Bacillus cytotoxicus</name>
    <dbReference type="NCBI Taxonomy" id="580165"/>
    <lineage>
        <taxon>Bacteria</taxon>
        <taxon>Bacillati</taxon>
        <taxon>Bacillota</taxon>
        <taxon>Bacilli</taxon>
        <taxon>Bacillales</taxon>
        <taxon>Bacillaceae</taxon>
        <taxon>Bacillus</taxon>
        <taxon>Bacillus cereus group</taxon>
    </lineage>
</organism>
<gene>
    <name evidence="2" type="ORF">BCB44BAC_01879</name>
</gene>
<protein>
    <recommendedName>
        <fullName evidence="4">YuzL family protein</fullName>
    </recommendedName>
</protein>
<name>A0AAX2CG70_9BACI</name>
<comment type="caution">
    <text evidence="2">The sequence shown here is derived from an EMBL/GenBank/DDBJ whole genome shotgun (WGS) entry which is preliminary data.</text>
</comment>
<evidence type="ECO:0000313" key="2">
    <source>
        <dbReference type="EMBL" id="SCL91448.1"/>
    </source>
</evidence>
<evidence type="ECO:0008006" key="4">
    <source>
        <dbReference type="Google" id="ProtNLM"/>
    </source>
</evidence>
<dbReference type="AlphaFoldDB" id="A0AAX2CG70"/>
<dbReference type="Proteomes" id="UP000242164">
    <property type="component" value="Unassembled WGS sequence"/>
</dbReference>
<dbReference type="EMBL" id="FMIK01000024">
    <property type="protein sequence ID" value="SCL91448.1"/>
    <property type="molecule type" value="Genomic_DNA"/>
</dbReference>
<accession>A0AAX2CG70</accession>
<feature type="region of interest" description="Disordered" evidence="1">
    <location>
        <begin position="1"/>
        <end position="37"/>
    </location>
</feature>
<reference evidence="2 3" key="1">
    <citation type="submission" date="2016-08" db="EMBL/GenBank/DDBJ databases">
        <authorList>
            <person name="Loux V."/>
            <person name="Rue O."/>
        </authorList>
    </citation>
    <scope>NUCLEOTIDE SEQUENCE [LARGE SCALE GENOMIC DNA]</scope>
    <source>
        <strain evidence="2 3">AFSSA_08CEB44bac</strain>
    </source>
</reference>
<evidence type="ECO:0000313" key="3">
    <source>
        <dbReference type="Proteomes" id="UP000242164"/>
    </source>
</evidence>
<sequence>MGKTKALGSAKHKGNQTQSHTSSQKARNPQNAGQRSH</sequence>